<dbReference type="AlphaFoldDB" id="A0AAD7WDS5"/>
<evidence type="ECO:0000313" key="1">
    <source>
        <dbReference type="EMBL" id="KAJ8392249.1"/>
    </source>
</evidence>
<gene>
    <name evidence="1" type="ORF">AAFF_G00078170</name>
</gene>
<proteinExistence type="predicted"/>
<evidence type="ECO:0000313" key="2">
    <source>
        <dbReference type="Proteomes" id="UP001221898"/>
    </source>
</evidence>
<comment type="caution">
    <text evidence="1">The sequence shown here is derived from an EMBL/GenBank/DDBJ whole genome shotgun (WGS) entry which is preliminary data.</text>
</comment>
<dbReference type="EMBL" id="JAINUG010000148">
    <property type="protein sequence ID" value="KAJ8392249.1"/>
    <property type="molecule type" value="Genomic_DNA"/>
</dbReference>
<reference evidence="1" key="1">
    <citation type="journal article" date="2023" name="Science">
        <title>Genome structures resolve the early diversification of teleost fishes.</title>
        <authorList>
            <person name="Parey E."/>
            <person name="Louis A."/>
            <person name="Montfort J."/>
            <person name="Bouchez O."/>
            <person name="Roques C."/>
            <person name="Iampietro C."/>
            <person name="Lluch J."/>
            <person name="Castinel A."/>
            <person name="Donnadieu C."/>
            <person name="Desvignes T."/>
            <person name="Floi Bucao C."/>
            <person name="Jouanno E."/>
            <person name="Wen M."/>
            <person name="Mejri S."/>
            <person name="Dirks R."/>
            <person name="Jansen H."/>
            <person name="Henkel C."/>
            <person name="Chen W.J."/>
            <person name="Zahm M."/>
            <person name="Cabau C."/>
            <person name="Klopp C."/>
            <person name="Thompson A.W."/>
            <person name="Robinson-Rechavi M."/>
            <person name="Braasch I."/>
            <person name="Lecointre G."/>
            <person name="Bobe J."/>
            <person name="Postlethwait J.H."/>
            <person name="Berthelot C."/>
            <person name="Roest Crollius H."/>
            <person name="Guiguen Y."/>
        </authorList>
    </citation>
    <scope>NUCLEOTIDE SEQUENCE</scope>
    <source>
        <strain evidence="1">NC1722</strain>
    </source>
</reference>
<protein>
    <submittedName>
        <fullName evidence="1">Uncharacterized protein</fullName>
    </submittedName>
</protein>
<dbReference type="Proteomes" id="UP001221898">
    <property type="component" value="Unassembled WGS sequence"/>
</dbReference>
<name>A0AAD7WDS5_9TELE</name>
<sequence>MALLRPAESSISDGTRSLACGAPGCHANERLTLVTDRLCHWAWGAAFSAFKHIPSAAVRSADGRPAEAEMSAFEPLMKLREALGHEEEMGGWEPSDSTLHGH</sequence>
<organism evidence="1 2">
    <name type="scientific">Aldrovandia affinis</name>
    <dbReference type="NCBI Taxonomy" id="143900"/>
    <lineage>
        <taxon>Eukaryota</taxon>
        <taxon>Metazoa</taxon>
        <taxon>Chordata</taxon>
        <taxon>Craniata</taxon>
        <taxon>Vertebrata</taxon>
        <taxon>Euteleostomi</taxon>
        <taxon>Actinopterygii</taxon>
        <taxon>Neopterygii</taxon>
        <taxon>Teleostei</taxon>
        <taxon>Notacanthiformes</taxon>
        <taxon>Halosauridae</taxon>
        <taxon>Aldrovandia</taxon>
    </lineage>
</organism>
<keyword evidence="2" id="KW-1185">Reference proteome</keyword>
<accession>A0AAD7WDS5</accession>